<evidence type="ECO:0000256" key="2">
    <source>
        <dbReference type="ARBA" id="ARBA00022679"/>
    </source>
</evidence>
<dbReference type="PANTHER" id="PTHR31623:SF122">
    <property type="entry name" value="HXXXD-TYPE ACYL-TRANSFERASE FAMILY PROTEIN"/>
    <property type="match status" value="1"/>
</dbReference>
<evidence type="ECO:0000313" key="4">
    <source>
        <dbReference type="EMBL" id="THG01731.1"/>
    </source>
</evidence>
<dbReference type="Gene3D" id="3.30.559.10">
    <property type="entry name" value="Chloramphenicol acetyltransferase-like domain"/>
    <property type="match status" value="1"/>
</dbReference>
<dbReference type="Pfam" id="PF02458">
    <property type="entry name" value="Transferase"/>
    <property type="match status" value="1"/>
</dbReference>
<dbReference type="EMBL" id="SDRB02011343">
    <property type="protein sequence ID" value="THG01731.1"/>
    <property type="molecule type" value="Genomic_DNA"/>
</dbReference>
<organism evidence="4 5">
    <name type="scientific">Camellia sinensis var. sinensis</name>
    <name type="common">China tea</name>
    <dbReference type="NCBI Taxonomy" id="542762"/>
    <lineage>
        <taxon>Eukaryota</taxon>
        <taxon>Viridiplantae</taxon>
        <taxon>Streptophyta</taxon>
        <taxon>Embryophyta</taxon>
        <taxon>Tracheophyta</taxon>
        <taxon>Spermatophyta</taxon>
        <taxon>Magnoliopsida</taxon>
        <taxon>eudicotyledons</taxon>
        <taxon>Gunneridae</taxon>
        <taxon>Pentapetalae</taxon>
        <taxon>asterids</taxon>
        <taxon>Ericales</taxon>
        <taxon>Theaceae</taxon>
        <taxon>Camellia</taxon>
    </lineage>
</organism>
<accession>A0A4S4DG57</accession>
<evidence type="ECO:0000313" key="5">
    <source>
        <dbReference type="Proteomes" id="UP000306102"/>
    </source>
</evidence>
<dbReference type="AlphaFoldDB" id="A0A4S4DG57"/>
<evidence type="ECO:0000256" key="3">
    <source>
        <dbReference type="ARBA" id="ARBA00023315"/>
    </source>
</evidence>
<comment type="caution">
    <text evidence="4">The sequence shown here is derived from an EMBL/GenBank/DDBJ whole genome shotgun (WGS) entry which is preliminary data.</text>
</comment>
<reference evidence="4 5" key="1">
    <citation type="journal article" date="2018" name="Proc. Natl. Acad. Sci. U.S.A.">
        <title>Draft genome sequence of Camellia sinensis var. sinensis provides insights into the evolution of the tea genome and tea quality.</title>
        <authorList>
            <person name="Wei C."/>
            <person name="Yang H."/>
            <person name="Wang S."/>
            <person name="Zhao J."/>
            <person name="Liu C."/>
            <person name="Gao L."/>
            <person name="Xia E."/>
            <person name="Lu Y."/>
            <person name="Tai Y."/>
            <person name="She G."/>
            <person name="Sun J."/>
            <person name="Cao H."/>
            <person name="Tong W."/>
            <person name="Gao Q."/>
            <person name="Li Y."/>
            <person name="Deng W."/>
            <person name="Jiang X."/>
            <person name="Wang W."/>
            <person name="Chen Q."/>
            <person name="Zhang S."/>
            <person name="Li H."/>
            <person name="Wu J."/>
            <person name="Wang P."/>
            <person name="Li P."/>
            <person name="Shi C."/>
            <person name="Zheng F."/>
            <person name="Jian J."/>
            <person name="Huang B."/>
            <person name="Shan D."/>
            <person name="Shi M."/>
            <person name="Fang C."/>
            <person name="Yue Y."/>
            <person name="Li F."/>
            <person name="Li D."/>
            <person name="Wei S."/>
            <person name="Han B."/>
            <person name="Jiang C."/>
            <person name="Yin Y."/>
            <person name="Xia T."/>
            <person name="Zhang Z."/>
            <person name="Bennetzen J.L."/>
            <person name="Zhao S."/>
            <person name="Wan X."/>
        </authorList>
    </citation>
    <scope>NUCLEOTIDE SEQUENCE [LARGE SCALE GENOMIC DNA]</scope>
    <source>
        <strain evidence="5">cv. Shuchazao</strain>
        <tissue evidence="4">Leaf</tissue>
    </source>
</reference>
<protein>
    <submittedName>
        <fullName evidence="4">Uncharacterized protein</fullName>
    </submittedName>
</protein>
<evidence type="ECO:0000256" key="1">
    <source>
        <dbReference type="ARBA" id="ARBA00009861"/>
    </source>
</evidence>
<dbReference type="InterPro" id="IPR023213">
    <property type="entry name" value="CAT-like_dom_sf"/>
</dbReference>
<comment type="similarity">
    <text evidence="1">Belongs to the plant acyltransferase family.</text>
</comment>
<name>A0A4S4DG57_CAMSN</name>
<dbReference type="GO" id="GO:0016746">
    <property type="term" value="F:acyltransferase activity"/>
    <property type="evidence" value="ECO:0007669"/>
    <property type="project" value="UniProtKB-KW"/>
</dbReference>
<dbReference type="Proteomes" id="UP000306102">
    <property type="component" value="Unassembled WGS sequence"/>
</dbReference>
<gene>
    <name evidence="4" type="ORF">TEA_024996</name>
</gene>
<keyword evidence="3" id="KW-0012">Acyltransferase</keyword>
<sequence>MADAASFGTFLKAWAHTASGNLDAVIVLDFGIASIFPARDDFQTLPPHIYQLPPPQISAAKLNALKVKATVATVPQPNRVQAVSALIWKYVVAASRSRSPTRPRPSALVLSANKRACLVPPLPEWCFGNVGHPLVANLDDEIEMDLARLVGRIGEGKLELGKNCVATRPEICSSIMELGKEQVGMMGMSGSEEVDVYAHTSWCRMPWYEADFGWGKPTWATIGSVGVPNVSVLSEARDEEGIEVWVCLIEQDMALFQSTQNLLAFATLNPSALN</sequence>
<dbReference type="PANTHER" id="PTHR31623">
    <property type="entry name" value="F21J9.9"/>
    <property type="match status" value="1"/>
</dbReference>
<keyword evidence="2" id="KW-0808">Transferase</keyword>
<keyword evidence="5" id="KW-1185">Reference proteome</keyword>
<proteinExistence type="inferred from homology"/>